<sequence>MSIALTAITGTAQTGLTSPGYTVVADQAPDVNAKQWYVSALTGTQTGVRVHTAADPFTISFWRNKVTKLLGQLGLNGRYSEYPRNTYKCVTRKGLIVALNQPPIACIIRTEIECPAGAEAYDAANMRAALSAHFGALSQQSAGFGDTVNAGSL</sequence>
<dbReference type="EMBL" id="MN034668">
    <property type="protein sequence ID" value="QDH89179.1"/>
    <property type="molecule type" value="Genomic_RNA"/>
</dbReference>
<protein>
    <submittedName>
        <fullName evidence="1">Uncharacterized protein</fullName>
    </submittedName>
</protein>
<accession>A0A514D6F0</accession>
<gene>
    <name evidence="1" type="ORF">H2Bulk35286_000002</name>
</gene>
<reference evidence="1" key="1">
    <citation type="submission" date="2019-05" db="EMBL/GenBank/DDBJ databases">
        <title>Metatranscriptomic reconstruction reveals RNA viruses with the potential to shape carbon cycling in soil.</title>
        <authorList>
            <person name="Starr E.P."/>
            <person name="Nuccio E."/>
            <person name="Pett-Ridge J."/>
            <person name="Banfield J.F."/>
            <person name="Firestone M.K."/>
        </authorList>
    </citation>
    <scope>NUCLEOTIDE SEQUENCE</scope>
    <source>
        <strain evidence="1">H2_Bulk_35_scaffold_286</strain>
    </source>
</reference>
<organism evidence="1">
    <name type="scientific">Leviviridae sp</name>
    <dbReference type="NCBI Taxonomy" id="2027243"/>
    <lineage>
        <taxon>Viruses</taxon>
        <taxon>Riboviria</taxon>
        <taxon>Orthornavirae</taxon>
        <taxon>Lenarviricota</taxon>
        <taxon>Leviviricetes</taxon>
        <taxon>Norzivirales</taxon>
        <taxon>Fiersviridae</taxon>
    </lineage>
</organism>
<proteinExistence type="predicted"/>
<evidence type="ECO:0000313" key="1">
    <source>
        <dbReference type="EMBL" id="QDH89179.1"/>
    </source>
</evidence>
<name>A0A514D6F0_9VIRU</name>